<feature type="compositionally biased region" description="Polar residues" evidence="2">
    <location>
        <begin position="161"/>
        <end position="179"/>
    </location>
</feature>
<dbReference type="EMBL" id="JBHTOH010000079">
    <property type="protein sequence ID" value="MFD1411511.1"/>
    <property type="molecule type" value="Genomic_DNA"/>
</dbReference>
<dbReference type="RefSeq" id="WP_125650828.1">
    <property type="nucleotide sequence ID" value="NZ_JBHTOH010000079.1"/>
</dbReference>
<proteinExistence type="predicted"/>
<evidence type="ECO:0000313" key="3">
    <source>
        <dbReference type="EMBL" id="MFD1411511.1"/>
    </source>
</evidence>
<protein>
    <submittedName>
        <fullName evidence="3">Phage scaffolding protein</fullName>
    </submittedName>
</protein>
<name>A0ABW4BMR1_9LACO</name>
<sequence length="193" mass="20983">MKREELKAAGLSDELIEKVMAMHGADINELKGQITQLETEKGSLNDRISESDKQMEALKKSHKGDEELQKEIDKLTADNKAKDEEMTKQLTEAKIGYLTELGLTKAGAKNIKATSALLDKTALSLDKDGNVSGLDDQIKALQAGDDTKFLFGDVAEPAKPNTPTITVAGNPTPNGSETQKTMVEKIQERLGEK</sequence>
<dbReference type="Pfam" id="PF06810">
    <property type="entry name" value="Phage_scaffold"/>
    <property type="match status" value="1"/>
</dbReference>
<evidence type="ECO:0000256" key="2">
    <source>
        <dbReference type="SAM" id="MobiDB-lite"/>
    </source>
</evidence>
<evidence type="ECO:0000313" key="4">
    <source>
        <dbReference type="Proteomes" id="UP001597191"/>
    </source>
</evidence>
<accession>A0ABW4BMR1</accession>
<organism evidence="3 4">
    <name type="scientific">Lapidilactobacillus gannanensis</name>
    <dbReference type="NCBI Taxonomy" id="2486002"/>
    <lineage>
        <taxon>Bacteria</taxon>
        <taxon>Bacillati</taxon>
        <taxon>Bacillota</taxon>
        <taxon>Bacilli</taxon>
        <taxon>Lactobacillales</taxon>
        <taxon>Lactobacillaceae</taxon>
        <taxon>Lapidilactobacillus</taxon>
    </lineage>
</organism>
<evidence type="ECO:0000256" key="1">
    <source>
        <dbReference type="SAM" id="Coils"/>
    </source>
</evidence>
<reference evidence="4" key="1">
    <citation type="journal article" date="2019" name="Int. J. Syst. Evol. Microbiol.">
        <title>The Global Catalogue of Microorganisms (GCM) 10K type strain sequencing project: providing services to taxonomists for standard genome sequencing and annotation.</title>
        <authorList>
            <consortium name="The Broad Institute Genomics Platform"/>
            <consortium name="The Broad Institute Genome Sequencing Center for Infectious Disease"/>
            <person name="Wu L."/>
            <person name="Ma J."/>
        </authorList>
    </citation>
    <scope>NUCLEOTIDE SEQUENCE [LARGE SCALE GENOMIC DNA]</scope>
    <source>
        <strain evidence="4">CCM 8937</strain>
    </source>
</reference>
<feature type="region of interest" description="Disordered" evidence="2">
    <location>
        <begin position="154"/>
        <end position="179"/>
    </location>
</feature>
<dbReference type="InterPro" id="IPR009636">
    <property type="entry name" value="SCAF"/>
</dbReference>
<keyword evidence="1" id="KW-0175">Coiled coil</keyword>
<gene>
    <name evidence="3" type="ORF">ACFQ4R_07935</name>
</gene>
<keyword evidence="4" id="KW-1185">Reference proteome</keyword>
<dbReference type="Proteomes" id="UP001597191">
    <property type="component" value="Unassembled WGS sequence"/>
</dbReference>
<feature type="coiled-coil region" evidence="1">
    <location>
        <begin position="20"/>
        <end position="85"/>
    </location>
</feature>
<comment type="caution">
    <text evidence="3">The sequence shown here is derived from an EMBL/GenBank/DDBJ whole genome shotgun (WGS) entry which is preliminary data.</text>
</comment>